<dbReference type="Proteomes" id="UP001234297">
    <property type="component" value="Chromosome 2"/>
</dbReference>
<accession>A0ACC2MGT6</accession>
<name>A0ACC2MGT6_PERAE</name>
<proteinExistence type="predicted"/>
<protein>
    <submittedName>
        <fullName evidence="1">Uncharacterized protein</fullName>
    </submittedName>
</protein>
<sequence>MKEGIKEWNGRKKSVLKGEVEVDSNRHSEEYFQWYRGITRLRIGRFEVVEGATNPDLEQEHNHIQQDPGPSQSHSQTDLFDSTMIEIGDFASHLLEGVEDMMKQSEKEKIIDEFLDKIGRRIMRFKSACAFRFVEFKMQDCISSSSNKEERKVCGTYLFVVDHVNLKYYYLWGYD</sequence>
<reference evidence="1 2" key="1">
    <citation type="journal article" date="2022" name="Hortic Res">
        <title>A haplotype resolved chromosomal level avocado genome allows analysis of novel avocado genes.</title>
        <authorList>
            <person name="Nath O."/>
            <person name="Fletcher S.J."/>
            <person name="Hayward A."/>
            <person name="Shaw L.M."/>
            <person name="Masouleh A.K."/>
            <person name="Furtado A."/>
            <person name="Henry R.J."/>
            <person name="Mitter N."/>
        </authorList>
    </citation>
    <scope>NUCLEOTIDE SEQUENCE [LARGE SCALE GENOMIC DNA]</scope>
    <source>
        <strain evidence="2">cv. Hass</strain>
    </source>
</reference>
<dbReference type="EMBL" id="CM056810">
    <property type="protein sequence ID" value="KAJ8644839.1"/>
    <property type="molecule type" value="Genomic_DNA"/>
</dbReference>
<evidence type="ECO:0000313" key="2">
    <source>
        <dbReference type="Proteomes" id="UP001234297"/>
    </source>
</evidence>
<gene>
    <name evidence="1" type="ORF">MRB53_006587</name>
</gene>
<comment type="caution">
    <text evidence="1">The sequence shown here is derived from an EMBL/GenBank/DDBJ whole genome shotgun (WGS) entry which is preliminary data.</text>
</comment>
<organism evidence="1 2">
    <name type="scientific">Persea americana</name>
    <name type="common">Avocado</name>
    <dbReference type="NCBI Taxonomy" id="3435"/>
    <lineage>
        <taxon>Eukaryota</taxon>
        <taxon>Viridiplantae</taxon>
        <taxon>Streptophyta</taxon>
        <taxon>Embryophyta</taxon>
        <taxon>Tracheophyta</taxon>
        <taxon>Spermatophyta</taxon>
        <taxon>Magnoliopsida</taxon>
        <taxon>Magnoliidae</taxon>
        <taxon>Laurales</taxon>
        <taxon>Lauraceae</taxon>
        <taxon>Persea</taxon>
    </lineage>
</organism>
<keyword evidence="2" id="KW-1185">Reference proteome</keyword>
<evidence type="ECO:0000313" key="1">
    <source>
        <dbReference type="EMBL" id="KAJ8644839.1"/>
    </source>
</evidence>